<organism evidence="4 5">
    <name type="scientific">Hyalella azteca</name>
    <name type="common">Amphipod</name>
    <dbReference type="NCBI Taxonomy" id="294128"/>
    <lineage>
        <taxon>Eukaryota</taxon>
        <taxon>Metazoa</taxon>
        <taxon>Ecdysozoa</taxon>
        <taxon>Arthropoda</taxon>
        <taxon>Crustacea</taxon>
        <taxon>Multicrustacea</taxon>
        <taxon>Malacostraca</taxon>
        <taxon>Eumalacostraca</taxon>
        <taxon>Peracarida</taxon>
        <taxon>Amphipoda</taxon>
        <taxon>Senticaudata</taxon>
        <taxon>Talitrida</taxon>
        <taxon>Talitroidea</taxon>
        <taxon>Hyalellidae</taxon>
        <taxon>Hyalella</taxon>
    </lineage>
</organism>
<dbReference type="CDD" id="cd23592">
    <property type="entry name" value="TFP_LU_ECD_Crok"/>
    <property type="match status" value="1"/>
</dbReference>
<sequence>MDRRLLIICFLGVVYFAAFRGALAIKCWHCQSDSDPFCKDPFDNRTAKTQDCSLEEELPHLRGVPATMCRKIRMKIYGEWRYRRDCARLGEPGLGGDERYCIYRSGTFNLHTEYCTCNDKDNCNSGPHGPKGGVVLLLPLLMGAWRALAS</sequence>
<evidence type="ECO:0000256" key="1">
    <source>
        <dbReference type="ARBA" id="ARBA00022729"/>
    </source>
</evidence>
<keyword evidence="1 3" id="KW-0732">Signal</keyword>
<feature type="chain" id="PRO_5034420868" evidence="3">
    <location>
        <begin position="25"/>
        <end position="150"/>
    </location>
</feature>
<dbReference type="OMA" id="GQAIKCW"/>
<dbReference type="InterPro" id="IPR031424">
    <property type="entry name" value="QVR-like"/>
</dbReference>
<dbReference type="OrthoDB" id="6110560at2759"/>
<dbReference type="PANTHER" id="PTHR33562">
    <property type="entry name" value="ATILLA, ISOFORM B-RELATED-RELATED"/>
    <property type="match status" value="1"/>
</dbReference>
<keyword evidence="2" id="KW-0325">Glycoprotein</keyword>
<evidence type="ECO:0000256" key="3">
    <source>
        <dbReference type="SAM" id="SignalP"/>
    </source>
</evidence>
<accession>A0A8B7PD75</accession>
<name>A0A8B7PD75_HYAAZ</name>
<dbReference type="AlphaFoldDB" id="A0A8B7PD75"/>
<evidence type="ECO:0000313" key="4">
    <source>
        <dbReference type="Proteomes" id="UP000694843"/>
    </source>
</evidence>
<reference evidence="5" key="1">
    <citation type="submission" date="2025-08" db="UniProtKB">
        <authorList>
            <consortium name="RefSeq"/>
        </authorList>
    </citation>
    <scope>IDENTIFICATION</scope>
    <source>
        <tissue evidence="5">Whole organism</tissue>
    </source>
</reference>
<dbReference type="Proteomes" id="UP000694843">
    <property type="component" value="Unplaced"/>
</dbReference>
<dbReference type="PANTHER" id="PTHR33562:SF2">
    <property type="entry name" value="PROTEIN QUIVER"/>
    <property type="match status" value="1"/>
</dbReference>
<proteinExistence type="predicted"/>
<evidence type="ECO:0000313" key="5">
    <source>
        <dbReference type="RefSeq" id="XP_018023216.1"/>
    </source>
</evidence>
<protein>
    <submittedName>
        <fullName evidence="5">Uncharacterized protein LOC108679145</fullName>
    </submittedName>
</protein>
<dbReference type="GeneID" id="108679145"/>
<feature type="signal peptide" evidence="3">
    <location>
        <begin position="1"/>
        <end position="24"/>
    </location>
</feature>
<dbReference type="KEGG" id="hazt:108679145"/>
<evidence type="ECO:0000256" key="2">
    <source>
        <dbReference type="ARBA" id="ARBA00023180"/>
    </source>
</evidence>
<dbReference type="GO" id="GO:0030431">
    <property type="term" value="P:sleep"/>
    <property type="evidence" value="ECO:0007669"/>
    <property type="project" value="InterPro"/>
</dbReference>
<dbReference type="InterPro" id="IPR050975">
    <property type="entry name" value="Sleep_regulator"/>
</dbReference>
<dbReference type="GO" id="GO:0032222">
    <property type="term" value="P:regulation of synaptic transmission, cholinergic"/>
    <property type="evidence" value="ECO:0007669"/>
    <property type="project" value="InterPro"/>
</dbReference>
<dbReference type="RefSeq" id="XP_018023216.1">
    <property type="nucleotide sequence ID" value="XM_018167727.2"/>
</dbReference>
<keyword evidence="4" id="KW-1185">Reference proteome</keyword>
<gene>
    <name evidence="5" type="primary">LOC108679145</name>
</gene>
<dbReference type="Pfam" id="PF17064">
    <property type="entry name" value="QVR"/>
    <property type="match status" value="1"/>
</dbReference>